<comment type="caution">
    <text evidence="3">The sequence shown here is derived from an EMBL/GenBank/DDBJ whole genome shotgun (WGS) entry which is preliminary data.</text>
</comment>
<dbReference type="Pfam" id="PF07705">
    <property type="entry name" value="CARDB"/>
    <property type="match status" value="2"/>
</dbReference>
<dbReference type="PANTHER" id="PTHR39198">
    <property type="entry name" value="HYPOTHETICAL MEMBRANE PROTEIN, CONSERVED"/>
    <property type="match status" value="1"/>
</dbReference>
<dbReference type="InterPro" id="IPR028994">
    <property type="entry name" value="Integrin_alpha_N"/>
</dbReference>
<organism evidence="3 4">
    <name type="scientific">Marine Group III euryarchaeote CG-Bathy1</name>
    <dbReference type="NCBI Taxonomy" id="1889001"/>
    <lineage>
        <taxon>Archaea</taxon>
        <taxon>Methanobacteriati</taxon>
        <taxon>Thermoplasmatota</taxon>
        <taxon>Thermoplasmata</taxon>
        <taxon>Candidatus Thermoprofundales</taxon>
    </lineage>
</organism>
<feature type="domain" description="CARDB" evidence="2">
    <location>
        <begin position="1676"/>
        <end position="1777"/>
    </location>
</feature>
<name>A0A1J5SZQ2_9ARCH</name>
<evidence type="ECO:0000256" key="1">
    <source>
        <dbReference type="SAM" id="MobiDB-lite"/>
    </source>
</evidence>
<feature type="compositionally biased region" description="Basic and acidic residues" evidence="1">
    <location>
        <begin position="1871"/>
        <end position="1888"/>
    </location>
</feature>
<feature type="region of interest" description="Disordered" evidence="1">
    <location>
        <begin position="1865"/>
        <end position="1985"/>
    </location>
</feature>
<dbReference type="Proteomes" id="UP000183815">
    <property type="component" value="Unassembled WGS sequence"/>
</dbReference>
<proteinExistence type="predicted"/>
<feature type="domain" description="CARDB" evidence="2">
    <location>
        <begin position="555"/>
        <end position="657"/>
    </location>
</feature>
<accession>A0A1J5SZQ2</accession>
<dbReference type="PANTHER" id="PTHR39198:SF1">
    <property type="entry name" value="ALPHA-GALACTOSIDASE NEW3 DOMAIN-CONTAINING PROTEIN"/>
    <property type="match status" value="1"/>
</dbReference>
<feature type="compositionally biased region" description="Polar residues" evidence="1">
    <location>
        <begin position="1954"/>
        <end position="1963"/>
    </location>
</feature>
<protein>
    <recommendedName>
        <fullName evidence="2">CARDB domain-containing protein</fullName>
    </recommendedName>
</protein>
<dbReference type="SUPFAM" id="SSF69318">
    <property type="entry name" value="Integrin alpha N-terminal domain"/>
    <property type="match status" value="1"/>
</dbReference>
<dbReference type="EMBL" id="MIYU01000021">
    <property type="protein sequence ID" value="OIR14058.1"/>
    <property type="molecule type" value="Genomic_DNA"/>
</dbReference>
<sequence length="1985" mass="216656">MFAHDSNHTGHSDYYERSIGSKGPVLMWDYGDVNQASEEDDVCNPDSVPISDTFHCEEVFSWSTTIGDFSSNVVGNYDKNVSHIVYATVEYDGNNLTGFLIIREGSPVGDRGDSGNLMWRGSLGNITQYLDGFEDFEIAYGTPSLADFDQNGYLEVAIPTPDGVVKFFEPKIHYNSNNQTYSSEPSVWSSNQSYNTNLEIFRSNPAIFDIDSDSKPDIVVSGIDDDELHIMAIDGTSHSLIWDFKPICPDPDNPCDVTEVSSPVVLENEGNSNPTIFNSVIQNNQLSVYGIQETSNGISVLNDWAPHTVGYAYSPDDDTSYHPMIPSVVLANMDSDSEMELIVAQPFAGDFEEDEDDEKNARLHLLDLDNSTSTGWSSPFVLDGGNGDNDIDATPAIGDLDGDGDLDIVVVSWVDEGAFTSEKSFVWALTPNKQLRWSEAFDSNSEEGNDDDEHSISSPIVAVINTADSLEDSNDDVFFCVTPTCYAIDGMGEYAGEASNSFEIWNVTLPNRFSDNRIFNSPSASDLDNDGILDLVIDAAILSADLVELEINPEDFTILDENGEEVSSALQHQNLSFSITVYNTGNSKAENVDIELRIDDPNEGDLVTDSISVDINAGSFITLEDITWSPSITGSHDIWCVVVPNNNEEVRYDNNNASKPIDIRPEHGVELTNENNVQNTNSGESANFTIDVRNIGINQDSFTASLEPSNWSWSLNDESALNNLDENETVQIILSITSESTTSIGNYSFNFTITSEGNNSQSDSLNLTVSINQTHGVTLEILGSDERTVFPDTTVSYTVRLRNSGNYEDTFSLSSDNGDSQWDDPEIHSDGSQISEVTLDSDEHIDLDFIIQSPEDASRGDFKVFGIHTFSDGDSSVSATKDVTTTVGQLMALTLDLTEFAGSVASFDLQYTDLAEDSTAHSYRLCMNESDSNWPGWEYTLEYDGDPCVDNYYIYSGDVGNAWLNITIPDDESVWGTELTIALDSYISGHQDTVYLNLEVRGLSGLWIKRTDETTGPIYINPGEDLPIGFKVYNYNDEDSEVRLDASSLPSDWDVYYNDGDDDWQKSLAANSNTFVEVHVVAPSDLESGFSTSLNLTVSSIDNSNLDPVSLITEISTDQLFGLNLSSPLELEILGNVNHSVLITISNTGNGNDTFDISFSGDWLDDFSDDVDFAANSSQDFVFVINSGIVGAGSSSFATLHIISERSENAGEIVEILRDIEITATGLTTESENASLYPDESVTFPLQAVALDPNHSSSSIIYLEVCGDAFYYEGFYRITNSEDESVYQSHDVTSDCVNTENLTFDDGVYTLILEDDYGDAWDDGSKVGSVTVYDSSNNNVLLFLDFPDCSDTFHSHDHSSCDSSNNNGYSVTDTFTINSSPDTNITFEFSGDIADWAIIADAEQTESGFTIPATVGEQNNVSLVIVVPEDTLSGVYSLTISSYDENDGTASSVDILISVLQLYDTSINVDNSTLEVEVGDTASYSIEIINDGNGDNILNYSLANLPDDWSFVLNPESKTLQPDESHLLSILVTPTEDALAATYNFSLIIEHGNSPISTPLSLTVLPFYNLEFTINQNSLSAAAGVNNKFDFIIRNLGNIKESVSLSVTPSDSGVGLNIYHAWSSDEIEPGGLISDYVGITIVSEGAVVSDWAIHLLFTSSSTTYQETVTLSLVKTPDLRFYDEEITFTPSNPKVDDIVTAKIRITADFDDVDQTITVIFRLNGEQIGIEYVNGLGDGYFALVDVNFKVEDDGLYNLQIEIDPENEINEGTDGESNNAILNSFTVVNEGNGFMPFLLVFGATLAIGSFMYYRSKSKHPGEYMPSPTIETTNLNLFPLVVSCQDCSSKVRVTRSGAFRCPNCKSVSQVNETGEVSKREKKPKTPEPKTSDTDSSQLEISTPSSPPISQPKTVSVGGGSTSTKSKKMEDLLGPAADVPAPSKPAPISKTPSPEVPQTEEQPSSDTTPVEKKKKKPPKIDNFGPSIGGL</sequence>
<dbReference type="InterPro" id="IPR011635">
    <property type="entry name" value="CARDB"/>
</dbReference>
<gene>
    <name evidence="3" type="ORF">BEU04_03545</name>
</gene>
<reference evidence="3 4" key="1">
    <citation type="submission" date="2016-08" db="EMBL/GenBank/DDBJ databases">
        <title>New Insights into Marine Group III Euryarchaeota, from dark to light.</title>
        <authorList>
            <person name="Haro-Moreno J.M."/>
            <person name="Rodriguez-Valera F."/>
            <person name="Lopez-Garcia P."/>
            <person name="Moreira D."/>
            <person name="Martin-Cuadrado A.B."/>
        </authorList>
    </citation>
    <scope>NUCLEOTIDE SEQUENCE [LARGE SCALE GENOMIC DNA]</scope>
    <source>
        <strain evidence="3">CG-Bathy1</strain>
    </source>
</reference>
<evidence type="ECO:0000259" key="2">
    <source>
        <dbReference type="Pfam" id="PF07705"/>
    </source>
</evidence>
<dbReference type="Gene3D" id="2.60.40.10">
    <property type="entry name" value="Immunoglobulins"/>
    <property type="match status" value="2"/>
</dbReference>
<evidence type="ECO:0000313" key="4">
    <source>
        <dbReference type="Proteomes" id="UP000183815"/>
    </source>
</evidence>
<evidence type="ECO:0000313" key="3">
    <source>
        <dbReference type="EMBL" id="OIR14058.1"/>
    </source>
</evidence>
<dbReference type="InterPro" id="IPR013783">
    <property type="entry name" value="Ig-like_fold"/>
</dbReference>